<proteinExistence type="predicted"/>
<dbReference type="EMBL" id="QBIY01012580">
    <property type="protein sequence ID" value="RXN22791.1"/>
    <property type="molecule type" value="Genomic_DNA"/>
</dbReference>
<protein>
    <submittedName>
        <fullName evidence="2">Uncharacterized protein</fullName>
    </submittedName>
</protein>
<evidence type="ECO:0000313" key="2">
    <source>
        <dbReference type="EMBL" id="RXN22791.1"/>
    </source>
</evidence>
<sequence length="186" mass="20905">MVTARVMNEHQHRRHWDARSHPPRVHVTGAPTGILRKMKVEDAGGDVSQERLTFSGPYAAFVSRVSERNAPRNVLLNARHAASRSGEPRPTAVCCADAARSADEADPREPHNEEIERQSQHYAWIMTAATLCVTAGQEEDYAAVIRLSFSQSLINKHLLQRLISYHARSQRYADATLLFDPRCNPK</sequence>
<reference evidence="2 3" key="1">
    <citation type="submission" date="2018-03" db="EMBL/GenBank/DDBJ databases">
        <title>Draft genome sequence of Rohu Carp (Labeo rohita).</title>
        <authorList>
            <person name="Das P."/>
            <person name="Kushwaha B."/>
            <person name="Joshi C.G."/>
            <person name="Kumar D."/>
            <person name="Nagpure N.S."/>
            <person name="Sahoo L."/>
            <person name="Das S.P."/>
            <person name="Bit A."/>
            <person name="Patnaik S."/>
            <person name="Meher P.K."/>
            <person name="Jayasankar P."/>
            <person name="Koringa P.G."/>
            <person name="Patel N.V."/>
            <person name="Hinsu A.T."/>
            <person name="Kumar R."/>
            <person name="Pandey M."/>
            <person name="Agarwal S."/>
            <person name="Srivastava S."/>
            <person name="Singh M."/>
            <person name="Iquebal M.A."/>
            <person name="Jaiswal S."/>
            <person name="Angadi U.B."/>
            <person name="Kumar N."/>
            <person name="Raza M."/>
            <person name="Shah T.M."/>
            <person name="Rai A."/>
            <person name="Jena J.K."/>
        </authorList>
    </citation>
    <scope>NUCLEOTIDE SEQUENCE [LARGE SCALE GENOMIC DNA]</scope>
    <source>
        <strain evidence="2">DASCIFA01</strain>
        <tissue evidence="2">Testis</tissue>
    </source>
</reference>
<accession>A0A498MPT4</accession>
<name>A0A498MPT4_LABRO</name>
<dbReference type="Proteomes" id="UP000290572">
    <property type="component" value="Unassembled WGS sequence"/>
</dbReference>
<feature type="compositionally biased region" description="Basic residues" evidence="1">
    <location>
        <begin position="11"/>
        <end position="24"/>
    </location>
</feature>
<gene>
    <name evidence="2" type="ORF">ROHU_023239</name>
</gene>
<comment type="caution">
    <text evidence="2">The sequence shown here is derived from an EMBL/GenBank/DDBJ whole genome shotgun (WGS) entry which is preliminary data.</text>
</comment>
<evidence type="ECO:0000313" key="3">
    <source>
        <dbReference type="Proteomes" id="UP000290572"/>
    </source>
</evidence>
<organism evidence="2 3">
    <name type="scientific">Labeo rohita</name>
    <name type="common">Indian major carp</name>
    <name type="synonym">Cyprinus rohita</name>
    <dbReference type="NCBI Taxonomy" id="84645"/>
    <lineage>
        <taxon>Eukaryota</taxon>
        <taxon>Metazoa</taxon>
        <taxon>Chordata</taxon>
        <taxon>Craniata</taxon>
        <taxon>Vertebrata</taxon>
        <taxon>Euteleostomi</taxon>
        <taxon>Actinopterygii</taxon>
        <taxon>Neopterygii</taxon>
        <taxon>Teleostei</taxon>
        <taxon>Ostariophysi</taxon>
        <taxon>Cypriniformes</taxon>
        <taxon>Cyprinidae</taxon>
        <taxon>Labeoninae</taxon>
        <taxon>Labeonini</taxon>
        <taxon>Labeo</taxon>
    </lineage>
</organism>
<keyword evidence="3" id="KW-1185">Reference proteome</keyword>
<dbReference type="AlphaFoldDB" id="A0A498MPT4"/>
<feature type="region of interest" description="Disordered" evidence="1">
    <location>
        <begin position="1"/>
        <end position="29"/>
    </location>
</feature>
<evidence type="ECO:0000256" key="1">
    <source>
        <dbReference type="SAM" id="MobiDB-lite"/>
    </source>
</evidence>